<organism evidence="2 3">
    <name type="scientific">Propionimicrobium lymphophilum ACS-093-V-SCH5</name>
    <dbReference type="NCBI Taxonomy" id="883161"/>
    <lineage>
        <taxon>Bacteria</taxon>
        <taxon>Bacillati</taxon>
        <taxon>Actinomycetota</taxon>
        <taxon>Actinomycetes</taxon>
        <taxon>Propionibacteriales</taxon>
        <taxon>Propionibacteriaceae</taxon>
        <taxon>Propionimicrobium</taxon>
    </lineage>
</organism>
<proteinExistence type="predicted"/>
<keyword evidence="3" id="KW-1185">Reference proteome</keyword>
<gene>
    <name evidence="2" type="ORF">HMPREF9306_01270</name>
</gene>
<dbReference type="AlphaFoldDB" id="S2W0B4"/>
<reference evidence="2 3" key="1">
    <citation type="submission" date="2013-04" db="EMBL/GenBank/DDBJ databases">
        <title>The Genome Sequence of Propionimicrobium lymphophilum ACS-093-V-SCH5.</title>
        <authorList>
            <consortium name="The Broad Institute Genomics Platform"/>
            <person name="Earl A."/>
            <person name="Ward D."/>
            <person name="Feldgarden M."/>
            <person name="Gevers D."/>
            <person name="Saerens B."/>
            <person name="Vaneechoutte M."/>
            <person name="Walker B."/>
            <person name="Young S."/>
            <person name="Zeng Q."/>
            <person name="Gargeya S."/>
            <person name="Fitzgerald M."/>
            <person name="Haas B."/>
            <person name="Abouelleil A."/>
            <person name="Allen A.W."/>
            <person name="Alvarado L."/>
            <person name="Arachchi H.M."/>
            <person name="Berlin A.M."/>
            <person name="Chapman S.B."/>
            <person name="Gainer-Dewar J."/>
            <person name="Goldberg J."/>
            <person name="Griggs A."/>
            <person name="Gujja S."/>
            <person name="Hansen M."/>
            <person name="Howarth C."/>
            <person name="Imamovic A."/>
            <person name="Ireland A."/>
            <person name="Larimer J."/>
            <person name="McCowan C."/>
            <person name="Murphy C."/>
            <person name="Pearson M."/>
            <person name="Poon T.W."/>
            <person name="Priest M."/>
            <person name="Roberts A."/>
            <person name="Saif S."/>
            <person name="Shea T."/>
            <person name="Sisk P."/>
            <person name="Sykes S."/>
            <person name="Wortman J."/>
            <person name="Nusbaum C."/>
            <person name="Birren B."/>
        </authorList>
    </citation>
    <scope>NUCLEOTIDE SEQUENCE [LARGE SCALE GENOMIC DNA]</scope>
    <source>
        <strain evidence="2 3">ACS-093-V-SCH5</strain>
    </source>
</reference>
<dbReference type="HOGENOM" id="CLU_993430_0_0_11"/>
<evidence type="ECO:0000313" key="2">
    <source>
        <dbReference type="EMBL" id="EPD32571.1"/>
    </source>
</evidence>
<dbReference type="Proteomes" id="UP000014417">
    <property type="component" value="Unassembled WGS sequence"/>
</dbReference>
<evidence type="ECO:0000313" key="3">
    <source>
        <dbReference type="Proteomes" id="UP000014417"/>
    </source>
</evidence>
<dbReference type="EMBL" id="AGZR01000008">
    <property type="protein sequence ID" value="EPD32571.1"/>
    <property type="molecule type" value="Genomic_DNA"/>
</dbReference>
<keyword evidence="1" id="KW-0812">Transmembrane</keyword>
<feature type="transmembrane region" description="Helical" evidence="1">
    <location>
        <begin position="72"/>
        <end position="92"/>
    </location>
</feature>
<feature type="transmembrane region" description="Helical" evidence="1">
    <location>
        <begin position="44"/>
        <end position="66"/>
    </location>
</feature>
<sequence length="280" mass="31852">MCRCLRCPRANSPSVSAHYQLMKKLFALLKADYRNGRDSYWRTFAIVSTFFTGLFAFFCGVCLFYPQDIKPWPVVFYGLLSVVCLYVAVSTWRKWGLMRRIESCSHDFREVVEKSLYCDKCKVHKAIAQDGDTAGITNERLMHMRQVGRVCAKAAKELFGYSQQECQQMFIMGFLHDIGYEFVENQSDHNRVGGELLKQAGYVHAEPIVSHGDPTADFTDERVLLINYADMSVDSSGKFVGFSTRLKDIASRYGSESPQYITSAKVVSAVQDQLVKLRSE</sequence>
<protein>
    <recommendedName>
        <fullName evidence="4">HD domain-containing protein</fullName>
    </recommendedName>
</protein>
<evidence type="ECO:0008006" key="4">
    <source>
        <dbReference type="Google" id="ProtNLM"/>
    </source>
</evidence>
<dbReference type="Gene3D" id="1.10.3210.10">
    <property type="entry name" value="Hypothetical protein af1432"/>
    <property type="match status" value="1"/>
</dbReference>
<keyword evidence="1" id="KW-0472">Membrane</keyword>
<comment type="caution">
    <text evidence="2">The sequence shown here is derived from an EMBL/GenBank/DDBJ whole genome shotgun (WGS) entry which is preliminary data.</text>
</comment>
<name>S2W0B4_9ACTN</name>
<dbReference type="SUPFAM" id="SSF109604">
    <property type="entry name" value="HD-domain/PDEase-like"/>
    <property type="match status" value="1"/>
</dbReference>
<accession>S2W0B4</accession>
<keyword evidence="1" id="KW-1133">Transmembrane helix</keyword>
<evidence type="ECO:0000256" key="1">
    <source>
        <dbReference type="SAM" id="Phobius"/>
    </source>
</evidence>